<dbReference type="Proteomes" id="UP000398217">
    <property type="component" value="Unassembled WGS sequence"/>
</dbReference>
<name>A0A5M4B6S3_9FLAO</name>
<evidence type="ECO:0000259" key="1">
    <source>
        <dbReference type="Pfam" id="PF13648"/>
    </source>
</evidence>
<accession>A0A5M4B6S3</accession>
<organism evidence="2 3">
    <name type="scientific">Capnocytophaga felis</name>
    <dbReference type="NCBI Taxonomy" id="2267611"/>
    <lineage>
        <taxon>Bacteria</taxon>
        <taxon>Pseudomonadati</taxon>
        <taxon>Bacteroidota</taxon>
        <taxon>Flavobacteriia</taxon>
        <taxon>Flavobacteriales</taxon>
        <taxon>Flavobacteriaceae</taxon>
        <taxon>Capnocytophaga</taxon>
    </lineage>
</organism>
<proteinExistence type="predicted"/>
<sequence>MGAVLLFTACGKDDGKTSTDISELLGMWQLESLVRDGQANVPNNCERQWKQDFRENNELIFHHSDLQADGSCKSEIVKYTYQVSGNQIIFSNEQGKIVNTFSVKEGKLSIVTPANQSRTGKEEIAIYTKVTADSGNTSTDPLIGNWRVRVIQDASATVEVTDKPCVKDTNLKVDATTVLFTLYLPNPKTNECKSAQEQYKWSKQGDTYYYEANGQKYKLPIELRDNNQSLMLDYPAQSGNIKFYFTRN</sequence>
<dbReference type="AlphaFoldDB" id="A0A5M4B6S3"/>
<dbReference type="InterPro" id="IPR024311">
    <property type="entry name" value="Lipocalin-like"/>
</dbReference>
<evidence type="ECO:0000313" key="3">
    <source>
        <dbReference type="Proteomes" id="UP000398217"/>
    </source>
</evidence>
<reference evidence="3" key="1">
    <citation type="journal article" date="2020" name="Int. J. Syst. Evol. Microbiol.">
        <title>Capnocytophaga felis sp. nov. isolated from the feline oral cavity.</title>
        <authorList>
            <person name="Suzuki M."/>
            <person name="Umeda K."/>
            <person name="Kimura M."/>
            <person name="Imaoka K."/>
            <person name="Morikawa S."/>
            <person name="Maeda K."/>
        </authorList>
    </citation>
    <scope>NUCLEOTIDE SEQUENCE [LARGE SCALE GENOMIC DNA]</scope>
    <source>
        <strain evidence="3">KC07070</strain>
    </source>
</reference>
<dbReference type="EMBL" id="BLBC01000005">
    <property type="protein sequence ID" value="GET44957.1"/>
    <property type="molecule type" value="Genomic_DNA"/>
</dbReference>
<protein>
    <recommendedName>
        <fullName evidence="1">Lipocalin-like domain-containing protein</fullName>
    </recommendedName>
</protein>
<dbReference type="Pfam" id="PF13648">
    <property type="entry name" value="Lipocalin_4"/>
    <property type="match status" value="1"/>
</dbReference>
<feature type="domain" description="Lipocalin-like" evidence="1">
    <location>
        <begin position="24"/>
        <end position="109"/>
    </location>
</feature>
<gene>
    <name evidence="2" type="ORF">RCZ01_02590</name>
</gene>
<evidence type="ECO:0000313" key="2">
    <source>
        <dbReference type="EMBL" id="GET44957.1"/>
    </source>
</evidence>
<keyword evidence="3" id="KW-1185">Reference proteome</keyword>
<comment type="caution">
    <text evidence="2">The sequence shown here is derived from an EMBL/GenBank/DDBJ whole genome shotgun (WGS) entry which is preliminary data.</text>
</comment>